<dbReference type="Proteomes" id="UP000554482">
    <property type="component" value="Unassembled WGS sequence"/>
</dbReference>
<feature type="compositionally biased region" description="Polar residues" evidence="1">
    <location>
        <begin position="85"/>
        <end position="95"/>
    </location>
</feature>
<dbReference type="AlphaFoldDB" id="A0A7J6W2P8"/>
<feature type="region of interest" description="Disordered" evidence="1">
    <location>
        <begin position="68"/>
        <end position="98"/>
    </location>
</feature>
<sequence length="175" mass="19560">MEGYYQQPNTIDPSMVETLNSKAKMFEKKGRGDNPCTSLGLKRGFQSPARSDSKAPLMLDVQVEDARGSLSKPGNHDGDDIHTCKGQSGNPNNVNEGILSEVRVEDQLAAEYKENSDHEEASFFFFFDWKASYPVYEEASLATQNLNTDRLVLKQQGMQVNGEKSWGDIEDEEDT</sequence>
<comment type="caution">
    <text evidence="2">The sequence shown here is derived from an EMBL/GenBank/DDBJ whole genome shotgun (WGS) entry which is preliminary data.</text>
</comment>
<reference evidence="2 3" key="1">
    <citation type="submission" date="2020-06" db="EMBL/GenBank/DDBJ databases">
        <title>Transcriptomic and genomic resources for Thalictrum thalictroides and T. hernandezii: Facilitating candidate gene discovery in an emerging model plant lineage.</title>
        <authorList>
            <person name="Arias T."/>
            <person name="Riano-Pachon D.M."/>
            <person name="Di Stilio V.S."/>
        </authorList>
    </citation>
    <scope>NUCLEOTIDE SEQUENCE [LARGE SCALE GENOMIC DNA]</scope>
    <source>
        <strain evidence="3">cv. WT478/WT964</strain>
        <tissue evidence="2">Leaves</tissue>
    </source>
</reference>
<accession>A0A7J6W2P8</accession>
<gene>
    <name evidence="2" type="ORF">FRX31_019195</name>
</gene>
<proteinExistence type="predicted"/>
<name>A0A7J6W2P8_THATH</name>
<evidence type="ECO:0000313" key="3">
    <source>
        <dbReference type="Proteomes" id="UP000554482"/>
    </source>
</evidence>
<feature type="compositionally biased region" description="Basic and acidic residues" evidence="1">
    <location>
        <begin position="74"/>
        <end position="83"/>
    </location>
</feature>
<dbReference type="EMBL" id="JABWDY010023049">
    <property type="protein sequence ID" value="KAF5191217.1"/>
    <property type="molecule type" value="Genomic_DNA"/>
</dbReference>
<protein>
    <submittedName>
        <fullName evidence="2">Uncharacterized protein</fullName>
    </submittedName>
</protein>
<evidence type="ECO:0000256" key="1">
    <source>
        <dbReference type="SAM" id="MobiDB-lite"/>
    </source>
</evidence>
<feature type="region of interest" description="Disordered" evidence="1">
    <location>
        <begin position="27"/>
        <end position="56"/>
    </location>
</feature>
<keyword evidence="3" id="KW-1185">Reference proteome</keyword>
<evidence type="ECO:0000313" key="2">
    <source>
        <dbReference type="EMBL" id="KAF5191217.1"/>
    </source>
</evidence>
<organism evidence="2 3">
    <name type="scientific">Thalictrum thalictroides</name>
    <name type="common">Rue-anemone</name>
    <name type="synonym">Anemone thalictroides</name>
    <dbReference type="NCBI Taxonomy" id="46969"/>
    <lineage>
        <taxon>Eukaryota</taxon>
        <taxon>Viridiplantae</taxon>
        <taxon>Streptophyta</taxon>
        <taxon>Embryophyta</taxon>
        <taxon>Tracheophyta</taxon>
        <taxon>Spermatophyta</taxon>
        <taxon>Magnoliopsida</taxon>
        <taxon>Ranunculales</taxon>
        <taxon>Ranunculaceae</taxon>
        <taxon>Thalictroideae</taxon>
        <taxon>Thalictrum</taxon>
    </lineage>
</organism>